<evidence type="ECO:0000313" key="3">
    <source>
        <dbReference type="EMBL" id="WOL15871.1"/>
    </source>
</evidence>
<feature type="compositionally biased region" description="Basic residues" evidence="1">
    <location>
        <begin position="30"/>
        <end position="40"/>
    </location>
</feature>
<evidence type="ECO:0000256" key="1">
    <source>
        <dbReference type="SAM" id="MobiDB-lite"/>
    </source>
</evidence>
<organism evidence="3 4">
    <name type="scientific">Canna indica</name>
    <name type="common">Indian-shot</name>
    <dbReference type="NCBI Taxonomy" id="4628"/>
    <lineage>
        <taxon>Eukaryota</taxon>
        <taxon>Viridiplantae</taxon>
        <taxon>Streptophyta</taxon>
        <taxon>Embryophyta</taxon>
        <taxon>Tracheophyta</taxon>
        <taxon>Spermatophyta</taxon>
        <taxon>Magnoliopsida</taxon>
        <taxon>Liliopsida</taxon>
        <taxon>Zingiberales</taxon>
        <taxon>Cannaceae</taxon>
        <taxon>Canna</taxon>
    </lineage>
</organism>
<dbReference type="PANTHER" id="PTHR33179">
    <property type="entry name" value="VQ MOTIF-CONTAINING PROTEIN"/>
    <property type="match status" value="1"/>
</dbReference>
<proteinExistence type="predicted"/>
<sequence length="166" mass="18031">MSDTTSAAAQWTHLGGRPHPAAVLEGRVSKSARRRSRASRRAPTTMLNTDAANFRAMVQQFTGVPSAAAHCSLGDGGLISNLGGGSGYKLHRRPVQQASLMSFGHLQQQHDQYYYYSQDLLQQQCQSSIFNEVIGASNSDNNGSSNYDDELLLQGLMKNSHHLPLG</sequence>
<reference evidence="3 4" key="1">
    <citation type="submission" date="2023-10" db="EMBL/GenBank/DDBJ databases">
        <title>Chromosome-scale genome assembly provides insights into flower coloration mechanisms of Canna indica.</title>
        <authorList>
            <person name="Li C."/>
        </authorList>
    </citation>
    <scope>NUCLEOTIDE SEQUENCE [LARGE SCALE GENOMIC DNA]</scope>
    <source>
        <tissue evidence="3">Flower</tissue>
    </source>
</reference>
<dbReference type="EMBL" id="CP136897">
    <property type="protein sequence ID" value="WOL15871.1"/>
    <property type="molecule type" value="Genomic_DNA"/>
</dbReference>
<feature type="region of interest" description="Disordered" evidence="1">
    <location>
        <begin position="1"/>
        <end position="43"/>
    </location>
</feature>
<protein>
    <recommendedName>
        <fullName evidence="2">VQ domain-containing protein</fullName>
    </recommendedName>
</protein>
<gene>
    <name evidence="3" type="ORF">Cni_G24652</name>
</gene>
<evidence type="ECO:0000313" key="4">
    <source>
        <dbReference type="Proteomes" id="UP001327560"/>
    </source>
</evidence>
<keyword evidence="4" id="KW-1185">Reference proteome</keyword>
<dbReference type="InterPro" id="IPR039609">
    <property type="entry name" value="VQ_15/22"/>
</dbReference>
<dbReference type="PANTHER" id="PTHR33179:SF29">
    <property type="entry name" value="OS06G0666400 PROTEIN"/>
    <property type="match status" value="1"/>
</dbReference>
<dbReference type="Proteomes" id="UP001327560">
    <property type="component" value="Chromosome 8"/>
</dbReference>
<evidence type="ECO:0000259" key="2">
    <source>
        <dbReference type="Pfam" id="PF05678"/>
    </source>
</evidence>
<feature type="domain" description="VQ" evidence="2">
    <location>
        <begin position="41"/>
        <end position="67"/>
    </location>
</feature>
<dbReference type="InterPro" id="IPR008889">
    <property type="entry name" value="VQ"/>
</dbReference>
<name>A0AAQ3QNN8_9LILI</name>
<dbReference type="AlphaFoldDB" id="A0AAQ3QNN8"/>
<accession>A0AAQ3QNN8</accession>
<dbReference type="Pfam" id="PF05678">
    <property type="entry name" value="VQ"/>
    <property type="match status" value="1"/>
</dbReference>